<keyword evidence="1" id="KW-1133">Transmembrane helix</keyword>
<dbReference type="InterPro" id="IPR045584">
    <property type="entry name" value="Pilin-like"/>
</dbReference>
<organism evidence="2 3">
    <name type="scientific">Vibrio porteresiae DSM 19223</name>
    <dbReference type="NCBI Taxonomy" id="1123496"/>
    <lineage>
        <taxon>Bacteria</taxon>
        <taxon>Pseudomonadati</taxon>
        <taxon>Pseudomonadota</taxon>
        <taxon>Gammaproteobacteria</taxon>
        <taxon>Vibrionales</taxon>
        <taxon>Vibrionaceae</taxon>
        <taxon>Vibrio</taxon>
    </lineage>
</organism>
<dbReference type="NCBIfam" id="TIGR02532">
    <property type="entry name" value="IV_pilin_GFxxxE"/>
    <property type="match status" value="1"/>
</dbReference>
<dbReference type="SUPFAM" id="SSF54523">
    <property type="entry name" value="Pili subunits"/>
    <property type="match status" value="1"/>
</dbReference>
<dbReference type="Proteomes" id="UP001304071">
    <property type="component" value="Chromosome 1"/>
</dbReference>
<accession>A0ABZ0QF13</accession>
<sequence>MHSLGGHNMVVGDRRVTGFSLIELIVVIVVVGLLAVAALPKFIDVTDEAKKASVQGIAGGYATAVLSARSQWEAEARPTQTVGGQVYNTVNYDGVDFWLTRAEDGSGNSTGYRDGYPYAINSGTGSYPSSVTDAACIALMENLLQNPPRVSTVTAANSDSDIQYSAEADNSAHTCTYVQKEGGSAHQFVYELETGQVTVTLQ</sequence>
<dbReference type="Gene3D" id="3.30.700.10">
    <property type="entry name" value="Glycoprotein, Type 4 Pilin"/>
    <property type="match status" value="1"/>
</dbReference>
<dbReference type="PROSITE" id="PS00409">
    <property type="entry name" value="PROKAR_NTER_METHYL"/>
    <property type="match status" value="1"/>
</dbReference>
<reference evidence="2 3" key="1">
    <citation type="submission" date="2023-11" db="EMBL/GenBank/DDBJ databases">
        <title>Plant-associative lifestyle of Vibrio porteresiae and its evolutionary dynamics.</title>
        <authorList>
            <person name="Rameshkumar N."/>
            <person name="Kirti K."/>
        </authorList>
    </citation>
    <scope>NUCLEOTIDE SEQUENCE [LARGE SCALE GENOMIC DNA]</scope>
    <source>
        <strain evidence="2 3">MSSRF30</strain>
    </source>
</reference>
<name>A0ABZ0QF13_9VIBR</name>
<keyword evidence="3" id="KW-1185">Reference proteome</keyword>
<keyword evidence="1" id="KW-0472">Membrane</keyword>
<evidence type="ECO:0000313" key="3">
    <source>
        <dbReference type="Proteomes" id="UP001304071"/>
    </source>
</evidence>
<feature type="transmembrane region" description="Helical" evidence="1">
    <location>
        <begin position="21"/>
        <end position="43"/>
    </location>
</feature>
<evidence type="ECO:0000313" key="2">
    <source>
        <dbReference type="EMBL" id="WPC74445.1"/>
    </source>
</evidence>
<dbReference type="RefSeq" id="WP_261894666.1">
    <property type="nucleotide sequence ID" value="NZ_AP024895.1"/>
</dbReference>
<dbReference type="InterPro" id="IPR012902">
    <property type="entry name" value="N_methyl_site"/>
</dbReference>
<keyword evidence="1" id="KW-0812">Transmembrane</keyword>
<dbReference type="EMBL" id="CP138203">
    <property type="protein sequence ID" value="WPC74445.1"/>
    <property type="molecule type" value="Genomic_DNA"/>
</dbReference>
<evidence type="ECO:0000256" key="1">
    <source>
        <dbReference type="SAM" id="Phobius"/>
    </source>
</evidence>
<gene>
    <name evidence="2" type="ORF">R8Z52_04215</name>
</gene>
<dbReference type="Pfam" id="PF07963">
    <property type="entry name" value="N_methyl"/>
    <property type="match status" value="1"/>
</dbReference>
<proteinExistence type="predicted"/>
<protein>
    <submittedName>
        <fullName evidence="2">Prepilin-type N-terminal cleavage/methylation domain-containing protein</fullName>
    </submittedName>
</protein>